<keyword evidence="7 13" id="KW-0378">Hydrolase</keyword>
<evidence type="ECO:0000256" key="1">
    <source>
        <dbReference type="ARBA" id="ARBA00004496"/>
    </source>
</evidence>
<keyword evidence="5 13" id="KW-0255">Endonuclease</keyword>
<comment type="function">
    <text evidence="13">Endonuclease that resolves Holliday junction intermediates in genetic recombination. Cleaves mobile four-strand junctions by introducing symmetrical nicks in paired strands. Promotes annealing of linear ssDNA with homologous dsDNA. Required for DNA repair, homologous recombination and chromosome segregation.</text>
</comment>
<evidence type="ECO:0000256" key="11">
    <source>
        <dbReference type="ARBA" id="ARBA00023447"/>
    </source>
</evidence>
<dbReference type="CDD" id="cd22354">
    <property type="entry name" value="RecU-like"/>
    <property type="match status" value="1"/>
</dbReference>
<protein>
    <recommendedName>
        <fullName evidence="12 13">Holliday junction resolvase RecU</fullName>
        <ecNumber evidence="13">3.1.21.10</ecNumber>
    </recommendedName>
    <alternativeName>
        <fullName evidence="13">Recombination protein U homolog</fullName>
    </alternativeName>
</protein>
<evidence type="ECO:0000256" key="7">
    <source>
        <dbReference type="ARBA" id="ARBA00022801"/>
    </source>
</evidence>
<reference evidence="14" key="1">
    <citation type="journal article" date="2023" name="Int. J. Syst. Evol. Microbiol.">
        <title>&lt;i&gt;Holtiella tumoricola&lt;/i&gt; gen. nov. sp. nov., isolated from a human clinical sample.</title>
        <authorList>
            <person name="Allen-Vercoe E."/>
            <person name="Daigneault M.C."/>
            <person name="Vancuren S.J."/>
            <person name="Cochrane K."/>
            <person name="O'Neal L.L."/>
            <person name="Sankaranarayanan K."/>
            <person name="Lawson P.A."/>
        </authorList>
    </citation>
    <scope>NUCLEOTIDE SEQUENCE</scope>
    <source>
        <strain evidence="14">CC70A</strain>
    </source>
</reference>
<dbReference type="GO" id="GO:0000287">
    <property type="term" value="F:magnesium ion binding"/>
    <property type="evidence" value="ECO:0007669"/>
    <property type="project" value="UniProtKB-UniRule"/>
</dbReference>
<dbReference type="EC" id="3.1.21.10" evidence="13"/>
<evidence type="ECO:0000256" key="9">
    <source>
        <dbReference type="ARBA" id="ARBA00023172"/>
    </source>
</evidence>
<gene>
    <name evidence="13" type="primary">recU</name>
    <name evidence="14" type="ORF">PBV87_03895</name>
</gene>
<keyword evidence="10 13" id="KW-0234">DNA repair</keyword>
<comment type="caution">
    <text evidence="14">The sequence shown here is derived from an EMBL/GenBank/DDBJ whole genome shotgun (WGS) entry which is preliminary data.</text>
</comment>
<comment type="subcellular location">
    <subcellularLocation>
        <location evidence="1 13">Cytoplasm</location>
    </subcellularLocation>
</comment>
<keyword evidence="6 13" id="KW-0227">DNA damage</keyword>
<evidence type="ECO:0000256" key="13">
    <source>
        <dbReference type="HAMAP-Rule" id="MF_00130"/>
    </source>
</evidence>
<dbReference type="Proteomes" id="UP001169242">
    <property type="component" value="Unassembled WGS sequence"/>
</dbReference>
<keyword evidence="2 13" id="KW-0963">Cytoplasm</keyword>
<dbReference type="HAMAP" id="MF_00130">
    <property type="entry name" value="RecU"/>
    <property type="match status" value="1"/>
</dbReference>
<dbReference type="InterPro" id="IPR011856">
    <property type="entry name" value="tRNA_endonuc-like_dom_sf"/>
</dbReference>
<dbReference type="GO" id="GO:0005737">
    <property type="term" value="C:cytoplasm"/>
    <property type="evidence" value="ECO:0007669"/>
    <property type="project" value="UniProtKB-SubCell"/>
</dbReference>
<comment type="catalytic activity">
    <reaction evidence="13">
        <text>Endonucleolytic cleavage at a junction such as a reciprocal single-stranded crossover between two homologous DNA duplexes (Holliday junction).</text>
        <dbReference type="EC" id="3.1.21.10"/>
    </reaction>
</comment>
<evidence type="ECO:0000256" key="4">
    <source>
        <dbReference type="ARBA" id="ARBA00022723"/>
    </source>
</evidence>
<dbReference type="InterPro" id="IPR004612">
    <property type="entry name" value="Resolv_RecU"/>
</dbReference>
<feature type="binding site" evidence="13">
    <location>
        <position position="64"/>
    </location>
    <ligand>
        <name>Mg(2+)</name>
        <dbReference type="ChEBI" id="CHEBI:18420"/>
    </ligand>
</feature>
<dbReference type="AlphaFoldDB" id="A0AA42IZR2"/>
<dbReference type="RefSeq" id="WP_271011210.1">
    <property type="nucleotide sequence ID" value="NZ_JAQIFT010000016.1"/>
</dbReference>
<dbReference type="GO" id="GO:0006281">
    <property type="term" value="P:DNA repair"/>
    <property type="evidence" value="ECO:0007669"/>
    <property type="project" value="UniProtKB-UniRule"/>
</dbReference>
<proteinExistence type="inferred from homology"/>
<comment type="similarity">
    <text evidence="11 13">Belongs to the RecU family.</text>
</comment>
<dbReference type="GO" id="GO:0006310">
    <property type="term" value="P:DNA recombination"/>
    <property type="evidence" value="ECO:0007669"/>
    <property type="project" value="UniProtKB-UniRule"/>
</dbReference>
<feature type="binding site" evidence="13">
    <location>
        <position position="95"/>
    </location>
    <ligand>
        <name>Mg(2+)</name>
        <dbReference type="ChEBI" id="CHEBI:18420"/>
    </ligand>
</feature>
<evidence type="ECO:0000313" key="15">
    <source>
        <dbReference type="Proteomes" id="UP001169242"/>
    </source>
</evidence>
<keyword evidence="3 13" id="KW-0540">Nuclease</keyword>
<feature type="binding site" evidence="13">
    <location>
        <position position="77"/>
    </location>
    <ligand>
        <name>Mg(2+)</name>
        <dbReference type="ChEBI" id="CHEBI:18420"/>
    </ligand>
</feature>
<accession>A0AA42IZR2</accession>
<evidence type="ECO:0000256" key="5">
    <source>
        <dbReference type="ARBA" id="ARBA00022759"/>
    </source>
</evidence>
<dbReference type="EMBL" id="JAQIFT010000016">
    <property type="protein sequence ID" value="MDA3730640.1"/>
    <property type="molecule type" value="Genomic_DNA"/>
</dbReference>
<keyword evidence="8 13" id="KW-0460">Magnesium</keyword>
<comment type="cofactor">
    <cofactor evidence="13">
        <name>Mg(2+)</name>
        <dbReference type="ChEBI" id="CHEBI:18420"/>
    </cofactor>
    <text evidence="13">Binds 1 Mg(2+) ion per subunit.</text>
</comment>
<keyword evidence="15" id="KW-1185">Reference proteome</keyword>
<dbReference type="GO" id="GO:0003676">
    <property type="term" value="F:nucleic acid binding"/>
    <property type="evidence" value="ECO:0007669"/>
    <property type="project" value="InterPro"/>
</dbReference>
<name>A0AA42IZR2_9FIRM</name>
<dbReference type="GO" id="GO:0007059">
    <property type="term" value="P:chromosome segregation"/>
    <property type="evidence" value="ECO:0007669"/>
    <property type="project" value="UniProtKB-UniRule"/>
</dbReference>
<evidence type="ECO:0000256" key="6">
    <source>
        <dbReference type="ARBA" id="ARBA00022763"/>
    </source>
</evidence>
<dbReference type="SUPFAM" id="SSF52980">
    <property type="entry name" value="Restriction endonuclease-like"/>
    <property type="match status" value="1"/>
</dbReference>
<sequence length="178" mass="20609">MAYWNTRGLRGSVLEETINTTNEKYRELKLAMVQKIPTPIKPITIDKTKGVITLAYFDQKSTVDYIGVAQGTPICFDAKETTKEALPLANIHLHQIEFMEDFQNQGGEAFLIVYFKKYDRYFLFTLEEIKKYYNIAVNGGRKSIPYVAFNTDYEIFIEGGLYLNYLKPLAKYIQDKDV</sequence>
<feature type="site" description="Transition state stabilizer" evidence="13">
    <location>
        <position position="79"/>
    </location>
</feature>
<evidence type="ECO:0000313" key="14">
    <source>
        <dbReference type="EMBL" id="MDA3730640.1"/>
    </source>
</evidence>
<dbReference type="GO" id="GO:0008821">
    <property type="term" value="F:crossover junction DNA endonuclease activity"/>
    <property type="evidence" value="ECO:0007669"/>
    <property type="project" value="UniProtKB-EC"/>
</dbReference>
<dbReference type="Gene3D" id="3.40.1350.10">
    <property type="match status" value="1"/>
</dbReference>
<evidence type="ECO:0000256" key="12">
    <source>
        <dbReference type="ARBA" id="ARBA00029523"/>
    </source>
</evidence>
<feature type="binding site" evidence="13">
    <location>
        <position position="62"/>
    </location>
    <ligand>
        <name>Mg(2+)</name>
        <dbReference type="ChEBI" id="CHEBI:18420"/>
    </ligand>
</feature>
<dbReference type="PIRSF" id="PIRSF037785">
    <property type="entry name" value="RecU"/>
    <property type="match status" value="1"/>
</dbReference>
<dbReference type="Pfam" id="PF03838">
    <property type="entry name" value="RecU"/>
    <property type="match status" value="1"/>
</dbReference>
<evidence type="ECO:0000256" key="10">
    <source>
        <dbReference type="ARBA" id="ARBA00023204"/>
    </source>
</evidence>
<keyword evidence="4 13" id="KW-0479">Metal-binding</keyword>
<dbReference type="InterPro" id="IPR011335">
    <property type="entry name" value="Restrct_endonuc-II-like"/>
</dbReference>
<keyword evidence="9 13" id="KW-0233">DNA recombination</keyword>
<organism evidence="14 15">
    <name type="scientific">Holtiella tumoricola</name>
    <dbReference type="NCBI Taxonomy" id="3018743"/>
    <lineage>
        <taxon>Bacteria</taxon>
        <taxon>Bacillati</taxon>
        <taxon>Bacillota</taxon>
        <taxon>Clostridia</taxon>
        <taxon>Lachnospirales</taxon>
        <taxon>Cellulosilyticaceae</taxon>
        <taxon>Holtiella</taxon>
    </lineage>
</organism>
<evidence type="ECO:0000256" key="2">
    <source>
        <dbReference type="ARBA" id="ARBA00022490"/>
    </source>
</evidence>
<evidence type="ECO:0000256" key="8">
    <source>
        <dbReference type="ARBA" id="ARBA00022842"/>
    </source>
</evidence>
<evidence type="ECO:0000256" key="3">
    <source>
        <dbReference type="ARBA" id="ARBA00022722"/>
    </source>
</evidence>